<sequence>MNSSFTATKEKSDSVVVDMKVYKADDFNRSNKKTSIQRQQNHYKSSNETAFTYENSNSNGGGGGMNDILRRLDDLERNQRELKQSLENLPSKSDLKNMSLELRLSIKDDIGSIPNEDRIKTIMAEQLSAKKIANETFVDSKINKARLTTVIWMVGIGVTIFVTVLTAILRKVIP</sequence>
<dbReference type="RefSeq" id="WP_076330462.1">
    <property type="nucleotide sequence ID" value="NZ_MRTJ01000001.1"/>
</dbReference>
<evidence type="ECO:0000256" key="1">
    <source>
        <dbReference type="SAM" id="MobiDB-lite"/>
    </source>
</evidence>
<feature type="transmembrane region" description="Helical" evidence="2">
    <location>
        <begin position="150"/>
        <end position="169"/>
    </location>
</feature>
<comment type="caution">
    <text evidence="3">The sequence shown here is derived from an EMBL/GenBank/DDBJ whole genome shotgun (WGS) entry which is preliminary data.</text>
</comment>
<evidence type="ECO:0000313" key="4">
    <source>
        <dbReference type="Proteomes" id="UP000187134"/>
    </source>
</evidence>
<keyword evidence="2" id="KW-0812">Transmembrane</keyword>
<evidence type="ECO:0000256" key="2">
    <source>
        <dbReference type="SAM" id="Phobius"/>
    </source>
</evidence>
<accession>A0A1R1C4K2</accession>
<name>A0A1R1C4K2_PAEAM</name>
<dbReference type="Proteomes" id="UP000187134">
    <property type="component" value="Unassembled WGS sequence"/>
</dbReference>
<keyword evidence="2" id="KW-1133">Transmembrane helix</keyword>
<evidence type="ECO:0000313" key="3">
    <source>
        <dbReference type="EMBL" id="OMF17062.1"/>
    </source>
</evidence>
<dbReference type="EMBL" id="MRTJ01000001">
    <property type="protein sequence ID" value="OMF17062.1"/>
    <property type="molecule type" value="Genomic_DNA"/>
</dbReference>
<keyword evidence="2" id="KW-0472">Membrane</keyword>
<feature type="compositionally biased region" description="Polar residues" evidence="1">
    <location>
        <begin position="33"/>
        <end position="54"/>
    </location>
</feature>
<reference evidence="3 4" key="1">
    <citation type="submission" date="2016-11" db="EMBL/GenBank/DDBJ databases">
        <title>Paenibacillus species isolates.</title>
        <authorList>
            <person name="Beno S.M."/>
        </authorList>
    </citation>
    <scope>NUCLEOTIDE SEQUENCE [LARGE SCALE GENOMIC DNA]</scope>
    <source>
        <strain evidence="3 4">FSL H8-0246</strain>
    </source>
</reference>
<gene>
    <name evidence="3" type="ORF">BK131_03565</name>
</gene>
<dbReference type="AlphaFoldDB" id="A0A1R1C4K2"/>
<feature type="region of interest" description="Disordered" evidence="1">
    <location>
        <begin position="31"/>
        <end position="68"/>
    </location>
</feature>
<protein>
    <submittedName>
        <fullName evidence="3">Uncharacterized protein</fullName>
    </submittedName>
</protein>
<organism evidence="3 4">
    <name type="scientific">Paenibacillus amylolyticus</name>
    <dbReference type="NCBI Taxonomy" id="1451"/>
    <lineage>
        <taxon>Bacteria</taxon>
        <taxon>Bacillati</taxon>
        <taxon>Bacillota</taxon>
        <taxon>Bacilli</taxon>
        <taxon>Bacillales</taxon>
        <taxon>Paenibacillaceae</taxon>
        <taxon>Paenibacillus</taxon>
    </lineage>
</organism>
<proteinExistence type="predicted"/>